<evidence type="ECO:0000313" key="1">
    <source>
        <dbReference type="EMBL" id="EPH43166.1"/>
    </source>
</evidence>
<dbReference type="EMBL" id="AOPZ01000178">
    <property type="protein sequence ID" value="EPH43166.1"/>
    <property type="molecule type" value="Genomic_DNA"/>
</dbReference>
<evidence type="ECO:0000313" key="2">
    <source>
        <dbReference type="Proteomes" id="UP000014629"/>
    </source>
</evidence>
<organism evidence="1 2">
    <name type="scientific">Streptomyces aurantiacus JA 4570</name>
    <dbReference type="NCBI Taxonomy" id="1286094"/>
    <lineage>
        <taxon>Bacteria</taxon>
        <taxon>Bacillati</taxon>
        <taxon>Actinomycetota</taxon>
        <taxon>Actinomycetes</taxon>
        <taxon>Kitasatosporales</taxon>
        <taxon>Streptomycetaceae</taxon>
        <taxon>Streptomyces</taxon>
        <taxon>Streptomyces aurantiacus group</taxon>
    </lineage>
</organism>
<name>S3ZHT4_9ACTN</name>
<dbReference type="AlphaFoldDB" id="S3ZHT4"/>
<reference evidence="1 2" key="1">
    <citation type="submission" date="2013-02" db="EMBL/GenBank/DDBJ databases">
        <title>Draft Genome Sequence of Streptomyces aurantiacus, Which Produces Setomimycin.</title>
        <authorList>
            <person name="Gruening B.A."/>
            <person name="Praeg A."/>
            <person name="Erxleben A."/>
            <person name="Guenther S."/>
            <person name="Mueller M."/>
        </authorList>
    </citation>
    <scope>NUCLEOTIDE SEQUENCE [LARGE SCALE GENOMIC DNA]</scope>
    <source>
        <strain evidence="1 2">JA 4570</strain>
    </source>
</reference>
<gene>
    <name evidence="1" type="ORF">STRAU_3782</name>
</gene>
<proteinExistence type="predicted"/>
<protein>
    <submittedName>
        <fullName evidence="1">Uncharacterized protein</fullName>
    </submittedName>
</protein>
<accession>S3ZHT4</accession>
<dbReference type="Proteomes" id="UP000014629">
    <property type="component" value="Unassembled WGS sequence"/>
</dbReference>
<sequence length="40" mass="4617">MPPPGSVRRNADNCCPARRIHEPAHRLSRPVRCVPCRVRR</sequence>
<keyword evidence="2" id="KW-1185">Reference proteome</keyword>
<comment type="caution">
    <text evidence="1">The sequence shown here is derived from an EMBL/GenBank/DDBJ whole genome shotgun (WGS) entry which is preliminary data.</text>
</comment>